<dbReference type="Pfam" id="PF08240">
    <property type="entry name" value="ADH_N"/>
    <property type="match status" value="1"/>
</dbReference>
<organism evidence="2 3">
    <name type="scientific">Clostridium bovifaecis</name>
    <dbReference type="NCBI Taxonomy" id="2184719"/>
    <lineage>
        <taxon>Bacteria</taxon>
        <taxon>Bacillati</taxon>
        <taxon>Bacillota</taxon>
        <taxon>Clostridia</taxon>
        <taxon>Eubacteriales</taxon>
        <taxon>Clostridiaceae</taxon>
        <taxon>Clostridium</taxon>
    </lineage>
</organism>
<reference evidence="2 3" key="1">
    <citation type="submission" date="2019-12" db="EMBL/GenBank/DDBJ databases">
        <title>Genome sequenceing of Clostridium bovifaecis.</title>
        <authorList>
            <person name="Yao Y."/>
        </authorList>
    </citation>
    <scope>NUCLEOTIDE SEQUENCE [LARGE SCALE GENOMIC DNA]</scope>
    <source>
        <strain evidence="2 3">BXX</strain>
    </source>
</reference>
<keyword evidence="3" id="KW-1185">Reference proteome</keyword>
<dbReference type="SUPFAM" id="SSF50129">
    <property type="entry name" value="GroES-like"/>
    <property type="match status" value="1"/>
</dbReference>
<dbReference type="AlphaFoldDB" id="A0A6I6F2J2"/>
<accession>A0A6I6F2J2</accession>
<dbReference type="PANTHER" id="PTHR43677:SF4">
    <property type="entry name" value="QUINONE OXIDOREDUCTASE-LIKE PROTEIN 2"/>
    <property type="match status" value="1"/>
</dbReference>
<dbReference type="Proteomes" id="UP000422764">
    <property type="component" value="Chromosome"/>
</dbReference>
<evidence type="ECO:0000313" key="2">
    <source>
        <dbReference type="EMBL" id="QGU95424.1"/>
    </source>
</evidence>
<dbReference type="SUPFAM" id="SSF51735">
    <property type="entry name" value="NAD(P)-binding Rossmann-fold domains"/>
    <property type="match status" value="1"/>
</dbReference>
<evidence type="ECO:0000259" key="1">
    <source>
        <dbReference type="SMART" id="SM00829"/>
    </source>
</evidence>
<name>A0A6I6F2J2_9CLOT</name>
<dbReference type="PANTHER" id="PTHR43677">
    <property type="entry name" value="SHORT-CHAIN DEHYDROGENASE/REDUCTASE"/>
    <property type="match status" value="1"/>
</dbReference>
<sequence>MKAAVIDRFGGPNELVMKDVPVPSIEDDEVLIKVEYAGVGQWDIFEREGGYDEMLGLHSEFPYILGSEGSGTIYAKGKNVGNFAIGDKVYASGFLNPKGGFYAEFVSIDSKYVSLIPDSITAKEASVISGVGLTALRGLEDVLKLKKNESIMVFGAGGGIGHLAVQLAQNLGARVFAVASGEDGVAMLRKLGVKAVVDGRKDDVLLATMKFAPEGFDTALFTAGGELANSLIQCVRIDGRIAYPNGIYPIPDTRPDISLTGYNGEPEPEILQRLNNWISSGKLKAHIDKVYLLEDAYKAHLALNNHYVGKLCFKVND</sequence>
<dbReference type="InterPro" id="IPR036291">
    <property type="entry name" value="NAD(P)-bd_dom_sf"/>
</dbReference>
<dbReference type="Pfam" id="PF00107">
    <property type="entry name" value="ADH_zinc_N"/>
    <property type="match status" value="1"/>
</dbReference>
<dbReference type="SMART" id="SM00829">
    <property type="entry name" value="PKS_ER"/>
    <property type="match status" value="1"/>
</dbReference>
<dbReference type="InterPro" id="IPR013149">
    <property type="entry name" value="ADH-like_C"/>
</dbReference>
<dbReference type="InterPro" id="IPR020843">
    <property type="entry name" value="ER"/>
</dbReference>
<feature type="domain" description="Enoyl reductase (ER)" evidence="1">
    <location>
        <begin position="10"/>
        <end position="313"/>
    </location>
</feature>
<dbReference type="Gene3D" id="3.40.50.720">
    <property type="entry name" value="NAD(P)-binding Rossmann-like Domain"/>
    <property type="match status" value="1"/>
</dbReference>
<proteinExistence type="predicted"/>
<protein>
    <submittedName>
        <fullName evidence="2">Zinc-binding dehydrogenase</fullName>
    </submittedName>
</protein>
<dbReference type="InterPro" id="IPR011032">
    <property type="entry name" value="GroES-like_sf"/>
</dbReference>
<dbReference type="InterPro" id="IPR013154">
    <property type="entry name" value="ADH-like_N"/>
</dbReference>
<dbReference type="InterPro" id="IPR051397">
    <property type="entry name" value="Zn-ADH-like_protein"/>
</dbReference>
<dbReference type="Gene3D" id="3.90.180.10">
    <property type="entry name" value="Medium-chain alcohol dehydrogenases, catalytic domain"/>
    <property type="match status" value="1"/>
</dbReference>
<dbReference type="CDD" id="cd05289">
    <property type="entry name" value="MDR_like_2"/>
    <property type="match status" value="1"/>
</dbReference>
<dbReference type="EMBL" id="CP046522">
    <property type="protein sequence ID" value="QGU95424.1"/>
    <property type="molecule type" value="Genomic_DNA"/>
</dbReference>
<evidence type="ECO:0000313" key="3">
    <source>
        <dbReference type="Proteomes" id="UP000422764"/>
    </source>
</evidence>
<gene>
    <name evidence="2" type="ORF">GOM49_10290</name>
</gene>
<dbReference type="GO" id="GO:0016491">
    <property type="term" value="F:oxidoreductase activity"/>
    <property type="evidence" value="ECO:0007669"/>
    <property type="project" value="InterPro"/>
</dbReference>